<evidence type="ECO:0000259" key="2">
    <source>
        <dbReference type="Pfam" id="PF15442"/>
    </source>
</evidence>
<evidence type="ECO:0000313" key="3">
    <source>
        <dbReference type="EMBL" id="VTJ83792.1"/>
    </source>
</evidence>
<feature type="compositionally biased region" description="Basic and acidic residues" evidence="1">
    <location>
        <begin position="558"/>
        <end position="591"/>
    </location>
</feature>
<gene>
    <name evidence="3" type="ORF">MONAX_5E035324</name>
</gene>
<feature type="compositionally biased region" description="Polar residues" evidence="1">
    <location>
        <begin position="639"/>
        <end position="654"/>
    </location>
</feature>
<feature type="compositionally biased region" description="Basic and acidic residues" evidence="1">
    <location>
        <begin position="510"/>
        <end position="529"/>
    </location>
</feature>
<keyword evidence="4" id="KW-1185">Reference proteome</keyword>
<comment type="caution">
    <text evidence="3">The sequence shown here is derived from an EMBL/GenBank/DDBJ whole genome shotgun (WGS) entry which is preliminary data.</text>
</comment>
<accession>A0A5E4CS79</accession>
<feature type="non-terminal residue" evidence="3">
    <location>
        <position position="1"/>
    </location>
</feature>
<sequence length="957" mass="104588">NFQNSSLHGTAHSLQLSLPVVTNTASLTGSVCNFSRASAPAATSAWLLPSTCGTSFQPLMGSAYLYQHATIAMVSGVTGQNQTPMAPAPYPSISEWYIPGSAEKSSSSLGDFNLTVTDQNTADSSLSMTSQYDKTSEANVMIPGYPLLSGRLVQVTLSQIPNQGHCLSLPHQEESQVYYYDQNSLGTLLSGEHWPCLQSYGSVPYAGICAAAPQPEMVTVLKEVQPTNVLPSVPTPVIYYSVSTQSIEGTNFRDETSALPETHAAMVMDQPKRMETSLGMEASLGLQPPSQTFCLPQPPEFPYICNNRKSQIIEKNSQTELGDISTVTPVQSSTDFLALPPNQSQEQTEIKNLCEINTMLSEPLDAYQIAMENQDPPLLPLDIPEINQLLASIGPLDQEEKPHSENIHLERNSLSLEGQGTLENGIEFSSGFADLTALLGDTQLPELFSSLKDFDQPESPTITKSNDTRAITVNQGQEITSALKGPSEPMRKNKHKASESPDGTPQAKMQPRDQECTLEGEVAHRDADSSRAPVHTAKHSISKAQEAASSRNSKAKGHGQEKTKRTRENNSRKAEEKKKPGNKVKAEEKPTLPKLKRKKNQPELCQETFKKPRSCLGMHMLESVQVFHTLGKKNDKKTGLSSSRAPGNSGSTQDPRPCPAMKPWLADKRAEKSQVKAQNPDISAKGEGPAPSIYEPPPPGKVKLVPLPFLTLEKPPPRPVINRRPQSLASRRPTGAYPAQPGPASSAQPMAVNQSQPATANLSWMRPAKPAQPVLTHAIQSGVTTSTQATVPRSAASVPAPYKTSSCTSLQWQPVPTVGTKPQSQLPKPQNQYLLQDFALQPIPWRKPNVPGQVISTPITKQQRPEREAMKKKAQQERENAAKYTALGRVQCFIEREREMEISRYYGYIIAQSPSKGGIFYDPLTDIEQVNLISLTLFRHLQTVSVNCSQNFKLLQF</sequence>
<evidence type="ECO:0000313" key="4">
    <source>
        <dbReference type="Proteomes" id="UP000335636"/>
    </source>
</evidence>
<feature type="compositionally biased region" description="Low complexity" evidence="1">
    <location>
        <begin position="735"/>
        <end position="749"/>
    </location>
</feature>
<organism evidence="3 4">
    <name type="scientific">Marmota monax</name>
    <name type="common">Woodchuck</name>
    <dbReference type="NCBI Taxonomy" id="9995"/>
    <lineage>
        <taxon>Eukaryota</taxon>
        <taxon>Metazoa</taxon>
        <taxon>Chordata</taxon>
        <taxon>Craniata</taxon>
        <taxon>Vertebrata</taxon>
        <taxon>Euteleostomi</taxon>
        <taxon>Mammalia</taxon>
        <taxon>Eutheria</taxon>
        <taxon>Euarchontoglires</taxon>
        <taxon>Glires</taxon>
        <taxon>Rodentia</taxon>
        <taxon>Sciuromorpha</taxon>
        <taxon>Sciuridae</taxon>
        <taxon>Xerinae</taxon>
        <taxon>Marmotini</taxon>
        <taxon>Marmota</taxon>
    </lineage>
</organism>
<reference evidence="3" key="1">
    <citation type="submission" date="2019-04" db="EMBL/GenBank/DDBJ databases">
        <authorList>
            <person name="Alioto T."/>
            <person name="Alioto T."/>
        </authorList>
    </citation>
    <scope>NUCLEOTIDE SEQUENCE [LARGE SCALE GENOMIC DNA]</scope>
</reference>
<feature type="compositionally biased region" description="Basic and acidic residues" evidence="1">
    <location>
        <begin position="665"/>
        <end position="674"/>
    </location>
</feature>
<dbReference type="AlphaFoldDB" id="A0A5E4CS79"/>
<feature type="region of interest" description="Disordered" evidence="1">
    <location>
        <begin position="451"/>
        <end position="605"/>
    </location>
</feature>
<protein>
    <recommendedName>
        <fullName evidence="2">DUF4629 domain-containing protein</fullName>
    </recommendedName>
</protein>
<feature type="domain" description="DUF4629" evidence="2">
    <location>
        <begin position="486"/>
        <end position="634"/>
    </location>
</feature>
<dbReference type="EMBL" id="CABDUW010001762">
    <property type="protein sequence ID" value="VTJ83792.1"/>
    <property type="molecule type" value="Genomic_DNA"/>
</dbReference>
<proteinExistence type="predicted"/>
<name>A0A5E4CS79_MARMO</name>
<dbReference type="Pfam" id="PF15442">
    <property type="entry name" value="DUF4629"/>
    <property type="match status" value="1"/>
</dbReference>
<feature type="region of interest" description="Disordered" evidence="1">
    <location>
        <begin position="632"/>
        <end position="750"/>
    </location>
</feature>
<dbReference type="PANTHER" id="PTHR31466">
    <property type="entry name" value="GENE 5591-RELATED"/>
    <property type="match status" value="1"/>
</dbReference>
<feature type="compositionally biased region" description="Polar residues" evidence="1">
    <location>
        <begin position="458"/>
        <end position="480"/>
    </location>
</feature>
<dbReference type="InterPro" id="IPR027898">
    <property type="entry name" value="DUF4629"/>
</dbReference>
<dbReference type="InterPro" id="IPR040292">
    <property type="entry name" value="C2orf78-like"/>
</dbReference>
<dbReference type="Proteomes" id="UP000335636">
    <property type="component" value="Unassembled WGS sequence"/>
</dbReference>
<dbReference type="PANTHER" id="PTHR31466:SF1">
    <property type="entry name" value="RIKEN CDNA 4930433I11 GENE"/>
    <property type="match status" value="1"/>
</dbReference>
<evidence type="ECO:0000256" key="1">
    <source>
        <dbReference type="SAM" id="MobiDB-lite"/>
    </source>
</evidence>